<dbReference type="InterPro" id="IPR003658">
    <property type="entry name" value="Anti-sigma_ant"/>
</dbReference>
<accession>A0A1H4EGD2</accession>
<name>A0A1H4EGD2_XYLRU</name>
<dbReference type="InterPro" id="IPR036513">
    <property type="entry name" value="STAS_dom_sf"/>
</dbReference>
<organism evidence="4 5">
    <name type="scientific">Xylanibacter ruminicola</name>
    <name type="common">Prevotella ruminicola</name>
    <dbReference type="NCBI Taxonomy" id="839"/>
    <lineage>
        <taxon>Bacteria</taxon>
        <taxon>Pseudomonadati</taxon>
        <taxon>Bacteroidota</taxon>
        <taxon>Bacteroidia</taxon>
        <taxon>Bacteroidales</taxon>
        <taxon>Prevotellaceae</taxon>
        <taxon>Xylanibacter</taxon>
    </lineage>
</organism>
<feature type="domain" description="STAS" evidence="3">
    <location>
        <begin position="1"/>
        <end position="100"/>
    </location>
</feature>
<evidence type="ECO:0000313" key="4">
    <source>
        <dbReference type="EMBL" id="SEA84131.1"/>
    </source>
</evidence>
<protein>
    <recommendedName>
        <fullName evidence="2">Anti-sigma factor antagonist</fullName>
    </recommendedName>
</protein>
<evidence type="ECO:0000259" key="3">
    <source>
        <dbReference type="PROSITE" id="PS50801"/>
    </source>
</evidence>
<dbReference type="Proteomes" id="UP000182257">
    <property type="component" value="Unassembled WGS sequence"/>
</dbReference>
<evidence type="ECO:0000256" key="1">
    <source>
        <dbReference type="ARBA" id="ARBA00009013"/>
    </source>
</evidence>
<comment type="similarity">
    <text evidence="1 2">Belongs to the anti-sigma-factor antagonist family.</text>
</comment>
<evidence type="ECO:0000256" key="2">
    <source>
        <dbReference type="RuleBase" id="RU003749"/>
    </source>
</evidence>
<dbReference type="OrthoDB" id="1493620at2"/>
<dbReference type="NCBIfam" id="TIGR00377">
    <property type="entry name" value="ant_ant_sig"/>
    <property type="match status" value="1"/>
</dbReference>
<dbReference type="Gene3D" id="3.30.750.24">
    <property type="entry name" value="STAS domain"/>
    <property type="match status" value="1"/>
</dbReference>
<dbReference type="AlphaFoldDB" id="A0A1H4EGD2"/>
<dbReference type="EMBL" id="FNRF01000005">
    <property type="protein sequence ID" value="SEA84131.1"/>
    <property type="molecule type" value="Genomic_DNA"/>
</dbReference>
<dbReference type="RefSeq" id="WP_081353040.1">
    <property type="nucleotide sequence ID" value="NZ_FNRF01000005.1"/>
</dbReference>
<dbReference type="PANTHER" id="PTHR33495">
    <property type="entry name" value="ANTI-SIGMA FACTOR ANTAGONIST TM_1081-RELATED-RELATED"/>
    <property type="match status" value="1"/>
</dbReference>
<dbReference type="PROSITE" id="PS50801">
    <property type="entry name" value="STAS"/>
    <property type="match status" value="1"/>
</dbReference>
<dbReference type="InterPro" id="IPR002645">
    <property type="entry name" value="STAS_dom"/>
</dbReference>
<reference evidence="4 5" key="1">
    <citation type="submission" date="2016-10" db="EMBL/GenBank/DDBJ databases">
        <authorList>
            <person name="de Groot N.N."/>
        </authorList>
    </citation>
    <scope>NUCLEOTIDE SEQUENCE [LARGE SCALE GENOMIC DNA]</scope>
    <source>
        <strain evidence="4 5">D31d</strain>
    </source>
</reference>
<dbReference type="CDD" id="cd07043">
    <property type="entry name" value="STAS_anti-anti-sigma_factors"/>
    <property type="match status" value="1"/>
</dbReference>
<proteinExistence type="inferred from homology"/>
<sequence>MNIAFEEFEDRFLVTLEGKIDSAACPEVERTLQPIYTGQGKDVYIDCENLLYIASGGLRVILFILKKARSEGFKVIMLKPNDYIKEVFTITGFINFFEIR</sequence>
<dbReference type="SUPFAM" id="SSF52091">
    <property type="entry name" value="SpoIIaa-like"/>
    <property type="match status" value="1"/>
</dbReference>
<gene>
    <name evidence="4" type="ORF">SAMN05216462_2810</name>
</gene>
<dbReference type="GO" id="GO:0043856">
    <property type="term" value="F:anti-sigma factor antagonist activity"/>
    <property type="evidence" value="ECO:0007669"/>
    <property type="project" value="InterPro"/>
</dbReference>
<evidence type="ECO:0000313" key="5">
    <source>
        <dbReference type="Proteomes" id="UP000182257"/>
    </source>
</evidence>
<dbReference type="Pfam" id="PF01740">
    <property type="entry name" value="STAS"/>
    <property type="match status" value="1"/>
</dbReference>